<evidence type="ECO:0000313" key="3">
    <source>
        <dbReference type="EMBL" id="CAG9183412.1"/>
    </source>
</evidence>
<keyword evidence="4" id="KW-1185">Reference proteome</keyword>
<dbReference type="RefSeq" id="WP_224044416.1">
    <property type="nucleotide sequence ID" value="NZ_CAJZAH010000009.1"/>
</dbReference>
<feature type="signal peptide" evidence="2">
    <location>
        <begin position="1"/>
        <end position="25"/>
    </location>
</feature>
<name>A0ABN7ZGR3_9BURK</name>
<sequence length="140" mass="13766">MLRPRRLLRLLLLVLLAVLPLQTWAAGVAHGGGMSTVPSTHAAIAIPADALLAGSPSAPGALEAAGAPGAADPADAPVPAPFPLAEAGEPAPAGADLAEQLLPATAPRLAAGPCRAGVPGYARAALPEPHLPLPPRPPRG</sequence>
<organism evidence="3 4">
    <name type="scientific">Cupriavidus respiraculi</name>
    <dbReference type="NCBI Taxonomy" id="195930"/>
    <lineage>
        <taxon>Bacteria</taxon>
        <taxon>Pseudomonadati</taxon>
        <taxon>Pseudomonadota</taxon>
        <taxon>Betaproteobacteria</taxon>
        <taxon>Burkholderiales</taxon>
        <taxon>Burkholderiaceae</taxon>
        <taxon>Cupriavidus</taxon>
    </lineage>
</organism>
<evidence type="ECO:0000256" key="2">
    <source>
        <dbReference type="SAM" id="SignalP"/>
    </source>
</evidence>
<gene>
    <name evidence="3" type="ORF">LMG21510_04821</name>
</gene>
<feature type="compositionally biased region" description="Low complexity" evidence="1">
    <location>
        <begin position="83"/>
        <end position="97"/>
    </location>
</feature>
<keyword evidence="2" id="KW-0732">Signal</keyword>
<evidence type="ECO:0000313" key="4">
    <source>
        <dbReference type="Proteomes" id="UP000721236"/>
    </source>
</evidence>
<feature type="region of interest" description="Disordered" evidence="1">
    <location>
        <begin position="57"/>
        <end position="97"/>
    </location>
</feature>
<evidence type="ECO:0000256" key="1">
    <source>
        <dbReference type="SAM" id="MobiDB-lite"/>
    </source>
</evidence>
<dbReference type="Proteomes" id="UP000721236">
    <property type="component" value="Unassembled WGS sequence"/>
</dbReference>
<proteinExistence type="predicted"/>
<accession>A0ABN7ZGR3</accession>
<feature type="chain" id="PRO_5046380821" evidence="2">
    <location>
        <begin position="26"/>
        <end position="140"/>
    </location>
</feature>
<reference evidence="3 4" key="1">
    <citation type="submission" date="2021-08" db="EMBL/GenBank/DDBJ databases">
        <authorList>
            <person name="Peeters C."/>
        </authorList>
    </citation>
    <scope>NUCLEOTIDE SEQUENCE [LARGE SCALE GENOMIC DNA]</scope>
    <source>
        <strain evidence="3 4">LMG 21510</strain>
    </source>
</reference>
<comment type="caution">
    <text evidence="3">The sequence shown here is derived from an EMBL/GenBank/DDBJ whole genome shotgun (WGS) entry which is preliminary data.</text>
</comment>
<dbReference type="EMBL" id="CAJZAH010000009">
    <property type="protein sequence ID" value="CAG9183412.1"/>
    <property type="molecule type" value="Genomic_DNA"/>
</dbReference>
<feature type="compositionally biased region" description="Low complexity" evidence="1">
    <location>
        <begin position="57"/>
        <end position="75"/>
    </location>
</feature>
<protein>
    <submittedName>
        <fullName evidence="3">Uncharacterized protein</fullName>
    </submittedName>
</protein>